<gene>
    <name evidence="2" type="ORF">QNM18_05935</name>
</gene>
<sequence length="510" mass="57202">MKVKSLVLALAGLFASQAYAQPIAQLDFERSSEGIEINYGDITSIGQSNQYPISGNYSLQVNAQSHFEIQRTFAINQTFSQSTPFKVSYDIKLPELAHAQYAQNLYFYTSFLIEFDDGSQMVVYNSDGHIVPPQADSIHSFDFKTTLPKGKKITNVTAQWSTHLLEEMPVIFDNIEASLGENKGEASTAITHLTIDGSSDSATQTELDRYFSGNPSVVNHHTDSGQYAIQVNADDSGRHRLKFNKTSGLFMAHSTHNYLATYVTLHNPSSEPRTITFSGRTDFTKELSGAANTIANYNTLVLAPNERKLVPLMLDFSDDYYTALITSIAFDIEASGVILIDNIDMYSAATEVEGAAYQVRNDYESGNVEFTTRYPDQVSISLNQDTPLYGEQSLKMAISPWRQASYSYFFPWSYDAYATQIHTMLDLNVTEAEYGEPLQVCTDVYYRGGELESFCETRTLGKGSFQVDEIYPLDDNKQLYRFLVRVRSFSNASATVNVDNFSLKYWNSIK</sequence>
<proteinExistence type="predicted"/>
<evidence type="ECO:0000313" key="2">
    <source>
        <dbReference type="EMBL" id="MDK2594608.1"/>
    </source>
</evidence>
<dbReference type="Proteomes" id="UP001231915">
    <property type="component" value="Unassembled WGS sequence"/>
</dbReference>
<comment type="caution">
    <text evidence="2">The sequence shown here is derived from an EMBL/GenBank/DDBJ whole genome shotgun (WGS) entry which is preliminary data.</text>
</comment>
<feature type="chain" id="PRO_5045293270" evidence="1">
    <location>
        <begin position="21"/>
        <end position="510"/>
    </location>
</feature>
<protein>
    <submittedName>
        <fullName evidence="2">Uncharacterized protein</fullName>
    </submittedName>
</protein>
<organism evidence="2 3">
    <name type="scientific">Pseudoalteromonas obscura</name>
    <dbReference type="NCBI Taxonomy" id="3048491"/>
    <lineage>
        <taxon>Bacteria</taxon>
        <taxon>Pseudomonadati</taxon>
        <taxon>Pseudomonadota</taxon>
        <taxon>Gammaproteobacteria</taxon>
        <taxon>Alteromonadales</taxon>
        <taxon>Pseudoalteromonadaceae</taxon>
        <taxon>Pseudoalteromonas</taxon>
    </lineage>
</organism>
<reference evidence="2 3" key="1">
    <citation type="submission" date="2023-05" db="EMBL/GenBank/DDBJ databases">
        <title>Pseudoalteromonas ardens sp. nov., Pseudoalteromonas obscura sp. nov., and Pseudoalteromonas umbrosa sp. nov., isolated from the coral Montipora capitata.</title>
        <authorList>
            <person name="Thomas E.M."/>
            <person name="Smith E.M."/>
            <person name="Papke E."/>
            <person name="Shlafstein M.D."/>
            <person name="Oline D.K."/>
            <person name="Videau P."/>
            <person name="Saw J.H."/>
            <person name="Strangman W.K."/>
            <person name="Ushijima B."/>
        </authorList>
    </citation>
    <scope>NUCLEOTIDE SEQUENCE [LARGE SCALE GENOMIC DNA]</scope>
    <source>
        <strain evidence="2 3">P94</strain>
    </source>
</reference>
<evidence type="ECO:0000313" key="3">
    <source>
        <dbReference type="Proteomes" id="UP001231915"/>
    </source>
</evidence>
<evidence type="ECO:0000256" key="1">
    <source>
        <dbReference type="SAM" id="SignalP"/>
    </source>
</evidence>
<accession>A0ABT7EHW4</accession>
<dbReference type="RefSeq" id="WP_284136655.1">
    <property type="nucleotide sequence ID" value="NZ_JASJUT010000002.1"/>
</dbReference>
<name>A0ABT7EHW4_9GAMM</name>
<dbReference type="EMBL" id="JASJUT010000002">
    <property type="protein sequence ID" value="MDK2594608.1"/>
    <property type="molecule type" value="Genomic_DNA"/>
</dbReference>
<keyword evidence="3" id="KW-1185">Reference proteome</keyword>
<keyword evidence="1" id="KW-0732">Signal</keyword>
<feature type="signal peptide" evidence="1">
    <location>
        <begin position="1"/>
        <end position="20"/>
    </location>
</feature>